<dbReference type="EMBL" id="SUNJ01012334">
    <property type="protein sequence ID" value="TPP58136.1"/>
    <property type="molecule type" value="Genomic_DNA"/>
</dbReference>
<dbReference type="PROSITE" id="PS50297">
    <property type="entry name" value="ANK_REP_REGION"/>
    <property type="match status" value="2"/>
</dbReference>
<dbReference type="PANTHER" id="PTHR24168">
    <property type="entry name" value="KN MOTIF AND ANKYRIN REPEAT DOMAIN-CONTAINING"/>
    <property type="match status" value="1"/>
</dbReference>
<protein>
    <submittedName>
        <fullName evidence="3">KN motif and ankyrin repeat domain-containing protein 2</fullName>
    </submittedName>
</protein>
<feature type="region of interest" description="Disordered" evidence="2">
    <location>
        <begin position="843"/>
        <end position="866"/>
    </location>
</feature>
<evidence type="ECO:0000313" key="4">
    <source>
        <dbReference type="Proteomes" id="UP000316759"/>
    </source>
</evidence>
<dbReference type="STRING" id="46835.A0A504YC76"/>
<dbReference type="AlphaFoldDB" id="A0A504YC76"/>
<feature type="region of interest" description="Disordered" evidence="2">
    <location>
        <begin position="641"/>
        <end position="700"/>
    </location>
</feature>
<reference evidence="3 4" key="1">
    <citation type="submission" date="2019-04" db="EMBL/GenBank/DDBJ databases">
        <title>Annotation for the trematode Fasciola gigantica.</title>
        <authorList>
            <person name="Choi Y.-J."/>
        </authorList>
    </citation>
    <scope>NUCLEOTIDE SEQUENCE [LARGE SCALE GENOMIC DNA]</scope>
    <source>
        <strain evidence="3">Uganda_cow_1</strain>
    </source>
</reference>
<keyword evidence="4" id="KW-1185">Reference proteome</keyword>
<evidence type="ECO:0000313" key="3">
    <source>
        <dbReference type="EMBL" id="TPP58136.1"/>
    </source>
</evidence>
<feature type="compositionally biased region" description="Low complexity" evidence="2">
    <location>
        <begin position="590"/>
        <end position="602"/>
    </location>
</feature>
<dbReference type="Gene3D" id="1.25.40.20">
    <property type="entry name" value="Ankyrin repeat-containing domain"/>
    <property type="match status" value="1"/>
</dbReference>
<dbReference type="SMART" id="SM00248">
    <property type="entry name" value="ANK"/>
    <property type="match status" value="3"/>
</dbReference>
<dbReference type="InterPro" id="IPR002110">
    <property type="entry name" value="Ankyrin_rpt"/>
</dbReference>
<dbReference type="PRINTS" id="PR01415">
    <property type="entry name" value="ANKYRIN"/>
</dbReference>
<accession>A0A504YC76</accession>
<feature type="region of interest" description="Disordered" evidence="2">
    <location>
        <begin position="566"/>
        <end position="629"/>
    </location>
</feature>
<comment type="caution">
    <text evidence="3">The sequence shown here is derived from an EMBL/GenBank/DDBJ whole genome shotgun (WGS) entry which is preliminary data.</text>
</comment>
<dbReference type="GO" id="GO:0030837">
    <property type="term" value="P:negative regulation of actin filament polymerization"/>
    <property type="evidence" value="ECO:0007669"/>
    <property type="project" value="InterPro"/>
</dbReference>
<dbReference type="PANTHER" id="PTHR24168:SF21">
    <property type="entry name" value="KANK, ISOFORM D"/>
    <property type="match status" value="1"/>
</dbReference>
<feature type="compositionally biased region" description="Polar residues" evidence="2">
    <location>
        <begin position="641"/>
        <end position="659"/>
    </location>
</feature>
<organism evidence="3 4">
    <name type="scientific">Fasciola gigantica</name>
    <name type="common">Giant liver fluke</name>
    <dbReference type="NCBI Taxonomy" id="46835"/>
    <lineage>
        <taxon>Eukaryota</taxon>
        <taxon>Metazoa</taxon>
        <taxon>Spiralia</taxon>
        <taxon>Lophotrochozoa</taxon>
        <taxon>Platyhelminthes</taxon>
        <taxon>Trematoda</taxon>
        <taxon>Digenea</taxon>
        <taxon>Plagiorchiida</taxon>
        <taxon>Echinostomata</taxon>
        <taxon>Echinostomatoidea</taxon>
        <taxon>Fasciolidae</taxon>
        <taxon>Fasciola</taxon>
    </lineage>
</organism>
<feature type="repeat" description="ANK" evidence="1">
    <location>
        <begin position="1094"/>
        <end position="1126"/>
    </location>
</feature>
<feature type="compositionally biased region" description="Low complexity" evidence="2">
    <location>
        <begin position="571"/>
        <end position="581"/>
    </location>
</feature>
<dbReference type="Proteomes" id="UP000316759">
    <property type="component" value="Unassembled WGS sequence"/>
</dbReference>
<dbReference type="InterPro" id="IPR036770">
    <property type="entry name" value="Ankyrin_rpt-contain_sf"/>
</dbReference>
<keyword evidence="1" id="KW-0040">ANK repeat</keyword>
<evidence type="ECO:0000256" key="1">
    <source>
        <dbReference type="PROSITE-ProRule" id="PRU00023"/>
    </source>
</evidence>
<dbReference type="PROSITE" id="PS50088">
    <property type="entry name" value="ANK_REPEAT"/>
    <property type="match status" value="2"/>
</dbReference>
<proteinExistence type="predicted"/>
<name>A0A504YC76_FASGI</name>
<dbReference type="Pfam" id="PF12796">
    <property type="entry name" value="Ank_2"/>
    <property type="match status" value="1"/>
</dbReference>
<evidence type="ECO:0000256" key="2">
    <source>
        <dbReference type="SAM" id="MobiDB-lite"/>
    </source>
</evidence>
<dbReference type="GO" id="GO:0005856">
    <property type="term" value="C:cytoskeleton"/>
    <property type="evidence" value="ECO:0007669"/>
    <property type="project" value="TreeGrafter"/>
</dbReference>
<feature type="repeat" description="ANK" evidence="1">
    <location>
        <begin position="1021"/>
        <end position="1045"/>
    </location>
</feature>
<gene>
    <name evidence="3" type="ORF">FGIG_02525</name>
</gene>
<feature type="compositionally biased region" description="Polar residues" evidence="2">
    <location>
        <begin position="608"/>
        <end position="622"/>
    </location>
</feature>
<dbReference type="GO" id="GO:0005737">
    <property type="term" value="C:cytoplasm"/>
    <property type="evidence" value="ECO:0007669"/>
    <property type="project" value="TreeGrafter"/>
</dbReference>
<dbReference type="OrthoDB" id="5406014at2759"/>
<feature type="compositionally biased region" description="Polar residues" evidence="2">
    <location>
        <begin position="667"/>
        <end position="700"/>
    </location>
</feature>
<dbReference type="InterPro" id="IPR047184">
    <property type="entry name" value="KANK1-4"/>
</dbReference>
<sequence length="1248" mass="137835">MSTPYSLGTTLYVHSGQNDLHHSAPFVEPYSPSRLIQSPGQEPSFVWDPAIQRYTPADLSTVSFQGGSIGPVATEGLQFFPNSDSEEDKDEFVTFGTCVSLRGERSAYDPMHPNYLPPTSVNGVMTDVDGALHMPTSAGLEVEEEPNEMLKTMQNGLSAVDSDYGRLARENELLRKENLRLHELNETYEKRQYTENGETPILDDSSAGLLDDDQVEEIIEEEIHTIKHARTPTAVPTRQDFPVEYVEGCQDEAIQSVPPARKNVGIGNRSTSQHHLIDLSAPVIDESQFPASYWARLEELFYSRFCSSRPIARELGIQTRDTTHRTTATMAVPLQLTPQERRCFGVSVSPVMQSVGVMCPRASTREFGCTTVESGAAIQDWIDNRLTGVNEATRKLVHRLFESSLRSREEFLQSILHVVKRDLRHVGLQIKPEQRSQFAFTRSERVVSTASGGDTPLDQTGKRQTESKMIEARPTLSHRSVLTRHIAGTSVACETETPLLRSQGSQAVPDVPDVTSCSVQVGQPTQTVDQALDPINSYTRQATIGLQVDSEAVETDVILSESATEMEHMWQSHMQRSQSHQQHIEQQNDTVVKSSTTTATTATREKQQQQPKSTVESKTSLSVGGGVSQTPCRVVHTEVIRQQSLAQSPQKSRNPSNKVQHTEETVTESNFTRFTHPSTTGDSHVTPESPSQSAPYWNNVSGSSEIYTVSTERRMIDELSQRHLLPSDIDLETLSRGGQEALDAAIARAKELGTTHVVREFQPEVEVIHHLDGAMESLSPFMPTSPSESVFTPTLRTGATPSKVGPIGVETGFHIPVIHSPPITTDSLNAQIRAIPVERMSSSSIRSPPVTRLASAPPRKRADVGSDLGLSMPIELDDIVPQTTRSSRLTSHRMTKKQSGIESQLVNEARIEKSASDERVDTETKITKSQRVSRIPNRNHSFVMPTDAASACQLLTEQYKKQTTAQSWSNTRNEFEKLRTIWFDLTGATKLELEKLEDFVAILHEHHEELLRDVMQSVDDNGSTSLHYAVGHGAWAVVNLILDSGYSQPDRFNLVGFSPIMIATVCNVSDSSALTTLSRLFRAGNVNLRANTITRQTPLMMAASNGSREVVTLLLEHGAQVNLQDTSGNTALMFALESGNLPVISALLDRPELDLTLRDNDGQDALSIAKSKGNCVAVNMIERVWAGLPNEFTERKTTTTTTTTITSKIRRRDPRNLLRGLHLTRPAECAITGTSKGSPRTKTHVTFI</sequence>
<dbReference type="SUPFAM" id="SSF48403">
    <property type="entry name" value="Ankyrin repeat"/>
    <property type="match status" value="1"/>
</dbReference>